<dbReference type="AlphaFoldDB" id="A0A8J5ZL07"/>
<evidence type="ECO:0008006" key="6">
    <source>
        <dbReference type="Google" id="ProtNLM"/>
    </source>
</evidence>
<organism evidence="4 5">
    <name type="scientific">Gossypium anomalum</name>
    <dbReference type="NCBI Taxonomy" id="47600"/>
    <lineage>
        <taxon>Eukaryota</taxon>
        <taxon>Viridiplantae</taxon>
        <taxon>Streptophyta</taxon>
        <taxon>Embryophyta</taxon>
        <taxon>Tracheophyta</taxon>
        <taxon>Spermatophyta</taxon>
        <taxon>Magnoliopsida</taxon>
        <taxon>eudicotyledons</taxon>
        <taxon>Gunneridae</taxon>
        <taxon>Pentapetalae</taxon>
        <taxon>rosids</taxon>
        <taxon>malvids</taxon>
        <taxon>Malvales</taxon>
        <taxon>Malvaceae</taxon>
        <taxon>Malvoideae</taxon>
        <taxon>Gossypium</taxon>
    </lineage>
</organism>
<dbReference type="GO" id="GO:0008270">
    <property type="term" value="F:zinc ion binding"/>
    <property type="evidence" value="ECO:0007669"/>
    <property type="project" value="InterPro"/>
</dbReference>
<dbReference type="InterPro" id="IPR036875">
    <property type="entry name" value="Znf_CCHC_sf"/>
</dbReference>
<feature type="domain" description="GAG-pre-integrase" evidence="2">
    <location>
        <begin position="373"/>
        <end position="427"/>
    </location>
</feature>
<feature type="compositionally biased region" description="Basic and acidic residues" evidence="1">
    <location>
        <begin position="180"/>
        <end position="197"/>
    </location>
</feature>
<feature type="compositionally biased region" description="Basic residues" evidence="1">
    <location>
        <begin position="198"/>
        <end position="210"/>
    </location>
</feature>
<dbReference type="PANTHER" id="PTHR47592">
    <property type="entry name" value="PBF68 PROTEIN"/>
    <property type="match status" value="1"/>
</dbReference>
<dbReference type="OrthoDB" id="1744659at2759"/>
<evidence type="ECO:0000313" key="4">
    <source>
        <dbReference type="EMBL" id="KAG8504043.1"/>
    </source>
</evidence>
<dbReference type="Pfam" id="PF13976">
    <property type="entry name" value="gag_pre-integrs"/>
    <property type="match status" value="1"/>
</dbReference>
<dbReference type="Pfam" id="PF14223">
    <property type="entry name" value="Retrotran_gag_2"/>
    <property type="match status" value="1"/>
</dbReference>
<evidence type="ECO:0000259" key="2">
    <source>
        <dbReference type="Pfam" id="PF13976"/>
    </source>
</evidence>
<comment type="caution">
    <text evidence="4">The sequence shown here is derived from an EMBL/GenBank/DDBJ whole genome shotgun (WGS) entry which is preliminary data.</text>
</comment>
<dbReference type="SUPFAM" id="SSF57756">
    <property type="entry name" value="Retrovirus zinc finger-like domains"/>
    <property type="match status" value="1"/>
</dbReference>
<evidence type="ECO:0000313" key="5">
    <source>
        <dbReference type="Proteomes" id="UP000701853"/>
    </source>
</evidence>
<dbReference type="InterPro" id="IPR054722">
    <property type="entry name" value="PolX-like_BBD"/>
</dbReference>
<dbReference type="EMBL" id="JAHUZN010000001">
    <property type="protein sequence ID" value="KAG8504043.1"/>
    <property type="molecule type" value="Genomic_DNA"/>
</dbReference>
<feature type="domain" description="Retrovirus-related Pol polyprotein from transposon TNT 1-94-like beta-barrel" evidence="3">
    <location>
        <begin position="278"/>
        <end position="358"/>
    </location>
</feature>
<evidence type="ECO:0000259" key="3">
    <source>
        <dbReference type="Pfam" id="PF22936"/>
    </source>
</evidence>
<sequence length="459" mass="51990">MQAVLAQMDLEDALLGIDKMPSTLTDEEKKRKDRKALTQLHLHLSNEILQDVMKEKTAAALWKRLEQICMSKTLTSKLHMKQRLYVHRLEEGASVHEHLTVFKEILSNLEAMEVQYDKEDLGLILLCSLPPSYSTFRDTILYSRESLTVDEVYDSLTSYDKMKHLVVKPDSQGEGLIVRGRQDRNTDDDRGRTQERNHRGKSKRRSKSSNRGKTCNFCKKKGHIKSECYKLQNKIKREAANQKGKQPENSGEADVVEDYSDGELLVASVNDSKVSEEWILDSGCTFHMSPNRDWFTTYETVSEGVVLMGNNASCKIAGVGTIKVKMFDGVVRTLSDVRYVPELKRNLISLSTLDSKGYRYTAESGGSTVTGDAAVASSSLSDDDITKLWHMRLGHMSENGMVELSKRGLLDGQGICKLNFCEHCVLGSKREFDSLEESITRRKRWSIFILIYGDHPECL</sequence>
<feature type="region of interest" description="Disordered" evidence="1">
    <location>
        <begin position="172"/>
        <end position="215"/>
    </location>
</feature>
<dbReference type="InterPro" id="IPR025724">
    <property type="entry name" value="GAG-pre-integrase_dom"/>
</dbReference>
<reference evidence="4 5" key="1">
    <citation type="journal article" date="2021" name="bioRxiv">
        <title>The Gossypium anomalum genome as a resource for cotton improvement and evolutionary analysis of hybrid incompatibility.</title>
        <authorList>
            <person name="Grover C.E."/>
            <person name="Yuan D."/>
            <person name="Arick M.A."/>
            <person name="Miller E.R."/>
            <person name="Hu G."/>
            <person name="Peterson D.G."/>
            <person name="Wendel J.F."/>
            <person name="Udall J.A."/>
        </authorList>
    </citation>
    <scope>NUCLEOTIDE SEQUENCE [LARGE SCALE GENOMIC DNA]</scope>
    <source>
        <strain evidence="4">JFW-Udall</strain>
        <tissue evidence="4">Leaf</tissue>
    </source>
</reference>
<keyword evidence="5" id="KW-1185">Reference proteome</keyword>
<name>A0A8J5ZL07_9ROSI</name>
<dbReference type="Proteomes" id="UP000701853">
    <property type="component" value="Chromosome 1"/>
</dbReference>
<proteinExistence type="predicted"/>
<evidence type="ECO:0000256" key="1">
    <source>
        <dbReference type="SAM" id="MobiDB-lite"/>
    </source>
</evidence>
<gene>
    <name evidence="4" type="ORF">CXB51_002341</name>
</gene>
<dbReference type="GO" id="GO:0003676">
    <property type="term" value="F:nucleic acid binding"/>
    <property type="evidence" value="ECO:0007669"/>
    <property type="project" value="InterPro"/>
</dbReference>
<accession>A0A8J5ZL07</accession>
<protein>
    <recommendedName>
        <fullName evidence="6">GAG-pre-integrase domain-containing protein</fullName>
    </recommendedName>
</protein>
<dbReference type="Pfam" id="PF22936">
    <property type="entry name" value="Pol_BBD"/>
    <property type="match status" value="1"/>
</dbReference>
<dbReference type="PANTHER" id="PTHR47592:SF27">
    <property type="entry name" value="OS08G0421700 PROTEIN"/>
    <property type="match status" value="1"/>
</dbReference>